<dbReference type="GO" id="GO:0009279">
    <property type="term" value="C:cell outer membrane"/>
    <property type="evidence" value="ECO:0007669"/>
    <property type="project" value="UniProtKB-SubCell"/>
</dbReference>
<dbReference type="GO" id="GO:0006811">
    <property type="term" value="P:monoatomic ion transport"/>
    <property type="evidence" value="ECO:0007669"/>
    <property type="project" value="UniProtKB-KW"/>
</dbReference>
<dbReference type="CDD" id="cd00342">
    <property type="entry name" value="gram_neg_porins"/>
    <property type="match status" value="1"/>
</dbReference>
<proteinExistence type="predicted"/>
<evidence type="ECO:0000256" key="4">
    <source>
        <dbReference type="ARBA" id="ARBA00022452"/>
    </source>
</evidence>
<accession>A0A4S4ADX0</accession>
<sequence>MKGKILMLGMTAGLLPPASAQSSVTLYGLLDAGYVYQKTDGYKDRHAIDSGNVSGSRWGLRGSEDLGNGLTALFLLEGGVDIDTGTQAQGGSLFGRWAYVGLRGGFGEVRLGLHRNFGYDWGAAEASPFGAAWSNAAAGRTLGYRSGDFGPNGGRLQNSAFYVSPSFGGFQAGVGYSFSANADEQAGTKNNNRVLSAGLRYRNGPLRGALTYEKLRATEQIATRKDASNLQAALNYDFGPLRLYGAYGRVEDGNGGIFAGHDKVDSYTVGASIPVGKGSILTSWQKAKQARVDGHALAYLHPLSKRTDLYGFYNKLTDDDVDTRQVSFGVRHRF</sequence>
<reference evidence="13 14" key="1">
    <citation type="submission" date="2019-04" db="EMBL/GenBank/DDBJ databases">
        <title>Azoarcus rhizosphaerae sp. nov. isolated from rhizosphere of Ficus religiosa.</title>
        <authorList>
            <person name="Lin S.-Y."/>
            <person name="Hameed A."/>
            <person name="Hsu Y.-H."/>
            <person name="Young C.-C."/>
        </authorList>
    </citation>
    <scope>NUCLEOTIDE SEQUENCE [LARGE SCALE GENOMIC DNA]</scope>
    <source>
        <strain evidence="13 14">CC-YHH848</strain>
    </source>
</reference>
<dbReference type="Pfam" id="PF13609">
    <property type="entry name" value="Porin_4"/>
    <property type="match status" value="1"/>
</dbReference>
<feature type="chain" id="PRO_5020555433" evidence="11">
    <location>
        <begin position="21"/>
        <end position="334"/>
    </location>
</feature>
<dbReference type="InterPro" id="IPR050298">
    <property type="entry name" value="Gram-neg_bact_OMP"/>
</dbReference>
<dbReference type="EMBL" id="SSOD01000018">
    <property type="protein sequence ID" value="THF57210.1"/>
    <property type="molecule type" value="Genomic_DNA"/>
</dbReference>
<evidence type="ECO:0000256" key="9">
    <source>
        <dbReference type="ARBA" id="ARBA00023136"/>
    </source>
</evidence>
<dbReference type="AlphaFoldDB" id="A0A4S4ADX0"/>
<evidence type="ECO:0000256" key="6">
    <source>
        <dbReference type="ARBA" id="ARBA00022729"/>
    </source>
</evidence>
<keyword evidence="5" id="KW-0812">Transmembrane</keyword>
<evidence type="ECO:0000256" key="2">
    <source>
        <dbReference type="ARBA" id="ARBA00011233"/>
    </source>
</evidence>
<dbReference type="PANTHER" id="PTHR34501">
    <property type="entry name" value="PROTEIN YDDL-RELATED"/>
    <property type="match status" value="1"/>
</dbReference>
<dbReference type="GO" id="GO:0046930">
    <property type="term" value="C:pore complex"/>
    <property type="evidence" value="ECO:0007669"/>
    <property type="project" value="UniProtKB-KW"/>
</dbReference>
<feature type="domain" description="Porin" evidence="12">
    <location>
        <begin position="17"/>
        <end position="320"/>
    </location>
</feature>
<dbReference type="SUPFAM" id="SSF56935">
    <property type="entry name" value="Porins"/>
    <property type="match status" value="1"/>
</dbReference>
<keyword evidence="6 11" id="KW-0732">Signal</keyword>
<keyword evidence="8" id="KW-0626">Porin</keyword>
<dbReference type="Proteomes" id="UP000307956">
    <property type="component" value="Unassembled WGS sequence"/>
</dbReference>
<organism evidence="13 14">
    <name type="scientific">Pseudothauera rhizosphaerae</name>
    <dbReference type="NCBI Taxonomy" id="2565932"/>
    <lineage>
        <taxon>Bacteria</taxon>
        <taxon>Pseudomonadati</taxon>
        <taxon>Pseudomonadota</taxon>
        <taxon>Betaproteobacteria</taxon>
        <taxon>Rhodocyclales</taxon>
        <taxon>Zoogloeaceae</taxon>
        <taxon>Pseudothauera</taxon>
    </lineage>
</organism>
<comment type="subunit">
    <text evidence="2">Homotrimer.</text>
</comment>
<protein>
    <submittedName>
        <fullName evidence="13">Porin</fullName>
    </submittedName>
</protein>
<dbReference type="InterPro" id="IPR033900">
    <property type="entry name" value="Gram_neg_porin_domain"/>
</dbReference>
<keyword evidence="3" id="KW-0813">Transport</keyword>
<gene>
    <name evidence="13" type="ORF">E6O51_18070</name>
</gene>
<dbReference type="Gene3D" id="2.40.160.10">
    <property type="entry name" value="Porin"/>
    <property type="match status" value="1"/>
</dbReference>
<evidence type="ECO:0000256" key="7">
    <source>
        <dbReference type="ARBA" id="ARBA00023065"/>
    </source>
</evidence>
<keyword evidence="10" id="KW-0998">Cell outer membrane</keyword>
<dbReference type="PANTHER" id="PTHR34501:SF9">
    <property type="entry name" value="MAJOR OUTER MEMBRANE PROTEIN P.IA"/>
    <property type="match status" value="1"/>
</dbReference>
<keyword evidence="7" id="KW-0406">Ion transport</keyword>
<keyword evidence="14" id="KW-1185">Reference proteome</keyword>
<dbReference type="InterPro" id="IPR023614">
    <property type="entry name" value="Porin_dom_sf"/>
</dbReference>
<evidence type="ECO:0000313" key="13">
    <source>
        <dbReference type="EMBL" id="THF57210.1"/>
    </source>
</evidence>
<comment type="caution">
    <text evidence="13">The sequence shown here is derived from an EMBL/GenBank/DDBJ whole genome shotgun (WGS) entry which is preliminary data.</text>
</comment>
<evidence type="ECO:0000256" key="11">
    <source>
        <dbReference type="SAM" id="SignalP"/>
    </source>
</evidence>
<keyword evidence="9" id="KW-0472">Membrane</keyword>
<feature type="signal peptide" evidence="11">
    <location>
        <begin position="1"/>
        <end position="20"/>
    </location>
</feature>
<dbReference type="OrthoDB" id="8520696at2"/>
<evidence type="ECO:0000256" key="10">
    <source>
        <dbReference type="ARBA" id="ARBA00023237"/>
    </source>
</evidence>
<evidence type="ECO:0000256" key="3">
    <source>
        <dbReference type="ARBA" id="ARBA00022448"/>
    </source>
</evidence>
<evidence type="ECO:0000259" key="12">
    <source>
        <dbReference type="Pfam" id="PF13609"/>
    </source>
</evidence>
<evidence type="ECO:0000256" key="1">
    <source>
        <dbReference type="ARBA" id="ARBA00004571"/>
    </source>
</evidence>
<dbReference type="GO" id="GO:0015288">
    <property type="term" value="F:porin activity"/>
    <property type="evidence" value="ECO:0007669"/>
    <property type="project" value="UniProtKB-KW"/>
</dbReference>
<comment type="subcellular location">
    <subcellularLocation>
        <location evidence="1">Cell outer membrane</location>
        <topology evidence="1">Multi-pass membrane protein</topology>
    </subcellularLocation>
</comment>
<keyword evidence="4" id="KW-1134">Transmembrane beta strand</keyword>
<evidence type="ECO:0000256" key="5">
    <source>
        <dbReference type="ARBA" id="ARBA00022692"/>
    </source>
</evidence>
<dbReference type="RefSeq" id="WP_136386415.1">
    <property type="nucleotide sequence ID" value="NZ_SSOD01000018.1"/>
</dbReference>
<name>A0A4S4ADX0_9RHOO</name>
<evidence type="ECO:0000313" key="14">
    <source>
        <dbReference type="Proteomes" id="UP000307956"/>
    </source>
</evidence>
<evidence type="ECO:0000256" key="8">
    <source>
        <dbReference type="ARBA" id="ARBA00023114"/>
    </source>
</evidence>